<dbReference type="GO" id="GO:0008483">
    <property type="term" value="F:transaminase activity"/>
    <property type="evidence" value="ECO:0007669"/>
    <property type="project" value="UniProtKB-KW"/>
</dbReference>
<evidence type="ECO:0000256" key="18">
    <source>
        <dbReference type="ARBA" id="ARBA00043669"/>
    </source>
</evidence>
<dbReference type="RefSeq" id="XP_017780357.1">
    <property type="nucleotide sequence ID" value="XM_017924868.1"/>
</dbReference>
<dbReference type="InterPro" id="IPR015424">
    <property type="entry name" value="PyrdxlP-dep_Trfase"/>
</dbReference>
<evidence type="ECO:0000256" key="38">
    <source>
        <dbReference type="ARBA" id="ARBA00058068"/>
    </source>
</evidence>
<dbReference type="InterPro" id="IPR049704">
    <property type="entry name" value="Aminotrans_3_PPA_site"/>
</dbReference>
<dbReference type="PANTHER" id="PTHR45688">
    <property type="match status" value="1"/>
</dbReference>
<keyword evidence="9" id="KW-0809">Transit peptide</keyword>
<evidence type="ECO:0000256" key="14">
    <source>
        <dbReference type="ARBA" id="ARBA00041662"/>
    </source>
</evidence>
<organism evidence="40 41">
    <name type="scientific">Nicrophorus vespilloides</name>
    <name type="common">Boreal carrion beetle</name>
    <dbReference type="NCBI Taxonomy" id="110193"/>
    <lineage>
        <taxon>Eukaryota</taxon>
        <taxon>Metazoa</taxon>
        <taxon>Ecdysozoa</taxon>
        <taxon>Arthropoda</taxon>
        <taxon>Hexapoda</taxon>
        <taxon>Insecta</taxon>
        <taxon>Pterygota</taxon>
        <taxon>Neoptera</taxon>
        <taxon>Endopterygota</taxon>
        <taxon>Coleoptera</taxon>
        <taxon>Polyphaga</taxon>
        <taxon>Staphyliniformia</taxon>
        <taxon>Silphidae</taxon>
        <taxon>Nicrophorinae</taxon>
        <taxon>Nicrophorus</taxon>
    </lineage>
</organism>
<evidence type="ECO:0000256" key="11">
    <source>
        <dbReference type="ARBA" id="ARBA00033660"/>
    </source>
</evidence>
<evidence type="ECO:0000256" key="35">
    <source>
        <dbReference type="ARBA" id="ARBA00048760"/>
    </source>
</evidence>
<dbReference type="PANTHER" id="PTHR45688:SF3">
    <property type="entry name" value="ALANINE--GLYOXYLATE AMINOTRANSFERASE 2, MITOCHONDRIAL"/>
    <property type="match status" value="1"/>
</dbReference>
<evidence type="ECO:0000256" key="17">
    <source>
        <dbReference type="ARBA" id="ARBA00042669"/>
    </source>
</evidence>
<dbReference type="InterPro" id="IPR015422">
    <property type="entry name" value="PyrdxlP-dep_Trfase_small"/>
</dbReference>
<evidence type="ECO:0000256" key="15">
    <source>
        <dbReference type="ARBA" id="ARBA00041845"/>
    </source>
</evidence>
<evidence type="ECO:0000256" key="8">
    <source>
        <dbReference type="ARBA" id="ARBA00022898"/>
    </source>
</evidence>
<comment type="catalytic activity">
    <reaction evidence="36">
        <text>oxaloacetate + L-alanine = L-aspartate + pyruvate</text>
        <dbReference type="Rhea" id="RHEA:77347"/>
        <dbReference type="ChEBI" id="CHEBI:15361"/>
        <dbReference type="ChEBI" id="CHEBI:16452"/>
        <dbReference type="ChEBI" id="CHEBI:29991"/>
        <dbReference type="ChEBI" id="CHEBI:57972"/>
    </reaction>
</comment>
<evidence type="ECO:0000256" key="34">
    <source>
        <dbReference type="ARBA" id="ARBA00048560"/>
    </source>
</evidence>
<protein>
    <recommendedName>
        <fullName evidence="13">Alanine--glyoxylate aminotransferase 2, mitochondrial</fullName>
        <ecNumber evidence="28">2.6.1.18</ecNumber>
        <ecNumber evidence="12">2.6.1.40</ecNumber>
        <ecNumber evidence="5">2.6.1.44</ecNumber>
    </recommendedName>
    <alternativeName>
        <fullName evidence="14">(R)-3-amino-2-methylpropionate--pyruvate transaminase</fullName>
    </alternativeName>
    <alternativeName>
        <fullName evidence="16">Beta-ALAAT II</fullName>
    </alternativeName>
    <alternativeName>
        <fullName evidence="17">Beta-alanine-pyruvate aminotransferase</fullName>
    </alternativeName>
    <alternativeName>
        <fullName evidence="30">D-3-aminoisobutyrate-pyruvate aminotransferase</fullName>
    </alternativeName>
    <alternativeName>
        <fullName evidence="15">D-AIBAT</fullName>
    </alternativeName>
    <alternativeName>
        <fullName evidence="29">D-beta-aminoisobutyrate-pyruvate aminotransferase</fullName>
    </alternativeName>
</protein>
<comment type="cofactor">
    <cofactor evidence="1">
        <name>pyridoxal 5'-phosphate</name>
        <dbReference type="ChEBI" id="CHEBI:597326"/>
    </cofactor>
</comment>
<dbReference type="PROSITE" id="PS00600">
    <property type="entry name" value="AA_TRANSFER_CLASS_3"/>
    <property type="match status" value="1"/>
</dbReference>
<dbReference type="InterPro" id="IPR005814">
    <property type="entry name" value="Aminotrans_3"/>
</dbReference>
<evidence type="ECO:0000256" key="4">
    <source>
        <dbReference type="ARBA" id="ARBA00011881"/>
    </source>
</evidence>
<comment type="catalytic activity">
    <reaction evidence="23">
        <text>N(omega)-methyl-L-arginine + pyruvate = 5-(3-methylguanidino)-2-oxopentanoate + L-alanine</text>
        <dbReference type="Rhea" id="RHEA:77319"/>
        <dbReference type="ChEBI" id="CHEBI:15361"/>
        <dbReference type="ChEBI" id="CHEBI:57972"/>
        <dbReference type="ChEBI" id="CHEBI:114953"/>
        <dbReference type="ChEBI" id="CHEBI:197314"/>
    </reaction>
</comment>
<dbReference type="Proteomes" id="UP000695000">
    <property type="component" value="Unplaced"/>
</dbReference>
<keyword evidence="10" id="KW-0496">Mitochondrion</keyword>
<evidence type="ECO:0000256" key="20">
    <source>
        <dbReference type="ARBA" id="ARBA00043726"/>
    </source>
</evidence>
<comment type="catalytic activity">
    <reaction evidence="21">
        <text>N(omega),N(omega)-dimethyl-L-arginine + oxaloacetate = 5-(3,3-dimethylguanidino)-2-oxopentanoate + L-aspartate</text>
        <dbReference type="Rhea" id="RHEA:77343"/>
        <dbReference type="ChEBI" id="CHEBI:16452"/>
        <dbReference type="ChEBI" id="CHEBI:29991"/>
        <dbReference type="ChEBI" id="CHEBI:58326"/>
        <dbReference type="ChEBI" id="CHEBI:197301"/>
    </reaction>
</comment>
<dbReference type="EC" id="2.6.1.44" evidence="5"/>
<dbReference type="PIRSF" id="PIRSF000521">
    <property type="entry name" value="Transaminase_4ab_Lys_Orn"/>
    <property type="match status" value="1"/>
</dbReference>
<evidence type="ECO:0000256" key="19">
    <source>
        <dbReference type="ARBA" id="ARBA00043679"/>
    </source>
</evidence>
<evidence type="ECO:0000256" key="5">
    <source>
        <dbReference type="ARBA" id="ARBA00013049"/>
    </source>
</evidence>
<keyword evidence="40" id="KW-1185">Reference proteome</keyword>
<dbReference type="EC" id="2.6.1.18" evidence="28"/>
<reference evidence="41" key="1">
    <citation type="submission" date="2025-08" db="UniProtKB">
        <authorList>
            <consortium name="RefSeq"/>
        </authorList>
    </citation>
    <scope>IDENTIFICATION</scope>
    <source>
        <tissue evidence="41">Whole Larva</tissue>
    </source>
</reference>
<evidence type="ECO:0000256" key="12">
    <source>
        <dbReference type="ARBA" id="ARBA00039130"/>
    </source>
</evidence>
<comment type="catalytic activity">
    <reaction evidence="33">
        <text>2-oxohexanoate + N(omega),N(omega)-dimethyl-L-arginine = L-2-aminohexanoate + 5-(3,3-dimethylguanidino)-2-oxopentanoate</text>
        <dbReference type="Rhea" id="RHEA:77363"/>
        <dbReference type="ChEBI" id="CHEBI:35177"/>
        <dbReference type="ChEBI" id="CHEBI:58326"/>
        <dbReference type="ChEBI" id="CHEBI:58455"/>
        <dbReference type="ChEBI" id="CHEBI:197301"/>
    </reaction>
</comment>
<comment type="catalytic activity">
    <reaction evidence="11">
        <text>glyoxylate + L-alanine = glycine + pyruvate</text>
        <dbReference type="Rhea" id="RHEA:24248"/>
        <dbReference type="ChEBI" id="CHEBI:15361"/>
        <dbReference type="ChEBI" id="CHEBI:36655"/>
        <dbReference type="ChEBI" id="CHEBI:57305"/>
        <dbReference type="ChEBI" id="CHEBI:57972"/>
        <dbReference type="EC" id="2.6.1.44"/>
    </reaction>
    <physiologicalReaction direction="left-to-right" evidence="11">
        <dbReference type="Rhea" id="RHEA:24249"/>
    </physiologicalReaction>
</comment>
<evidence type="ECO:0000256" key="36">
    <source>
        <dbReference type="ARBA" id="ARBA00048916"/>
    </source>
</evidence>
<gene>
    <name evidence="41" type="primary">LOC108565425</name>
</gene>
<evidence type="ECO:0000256" key="6">
    <source>
        <dbReference type="ARBA" id="ARBA00022576"/>
    </source>
</evidence>
<comment type="catalytic activity">
    <reaction evidence="20">
        <text>(R)-3-amino-2-methylpropanoate + pyruvate = 2-methyl-3-oxopropanoate + L-alanine</text>
        <dbReference type="Rhea" id="RHEA:18393"/>
        <dbReference type="ChEBI" id="CHEBI:15361"/>
        <dbReference type="ChEBI" id="CHEBI:57700"/>
        <dbReference type="ChEBI" id="CHEBI:57731"/>
        <dbReference type="ChEBI" id="CHEBI:57972"/>
        <dbReference type="EC" id="2.6.1.40"/>
    </reaction>
    <physiologicalReaction direction="left-to-right" evidence="20">
        <dbReference type="Rhea" id="RHEA:18394"/>
    </physiologicalReaction>
</comment>
<evidence type="ECO:0000256" key="25">
    <source>
        <dbReference type="ARBA" id="ARBA00043798"/>
    </source>
</evidence>
<evidence type="ECO:0000313" key="40">
    <source>
        <dbReference type="Proteomes" id="UP000695000"/>
    </source>
</evidence>
<proteinExistence type="inferred from homology"/>
<evidence type="ECO:0000256" key="23">
    <source>
        <dbReference type="ARBA" id="ARBA00043758"/>
    </source>
</evidence>
<comment type="similarity">
    <text evidence="3 39">Belongs to the class-III pyridoxal-phosphate-dependent aminotransferase family.</text>
</comment>
<dbReference type="SUPFAM" id="SSF53383">
    <property type="entry name" value="PLP-dependent transferases"/>
    <property type="match status" value="1"/>
</dbReference>
<comment type="function">
    <text evidence="38">Multifunctional aminotransferase with a broad substrate specificity. Catalyzes the conversion of glyoxylate to glycine using alanine as the amino donor. Catalyzes metabolism of not L- but the D-isomer of D-beta-aminoisobutyric acid to generate 2-methyl-3-oxopropanoate and alanine. Catalyzes the transfer of the amino group from beta-alanine to pyruvate to yield L-alanine and 3-oxopropanoate. Can metabolize NG-monomethyl-L-arginine (NMMA), asymmetric NG,NG-dimethyl-L-arginine (ADMA) and symmetric NG,N'G-dimethyl-L-arginine (SDMA). ADMA is a potent inhibitor of nitric-oxide (NO) synthase, and this activity provides mechanism through which the kidney regulates blood pressure.</text>
</comment>
<evidence type="ECO:0000256" key="26">
    <source>
        <dbReference type="ARBA" id="ARBA00043825"/>
    </source>
</evidence>
<dbReference type="GeneID" id="108565425"/>
<comment type="catalytic activity">
    <reaction evidence="35">
        <text>N(omega)-methyl-L-arginine + glyoxylate = 5-(3-methylguanidino)-2-oxopentanoate + glycine</text>
        <dbReference type="Rhea" id="RHEA:77323"/>
        <dbReference type="ChEBI" id="CHEBI:36655"/>
        <dbReference type="ChEBI" id="CHEBI:57305"/>
        <dbReference type="ChEBI" id="CHEBI:114953"/>
        <dbReference type="ChEBI" id="CHEBI:197314"/>
    </reaction>
</comment>
<dbReference type="Pfam" id="PF00202">
    <property type="entry name" value="Aminotran_3"/>
    <property type="match status" value="1"/>
</dbReference>
<evidence type="ECO:0000256" key="24">
    <source>
        <dbReference type="ARBA" id="ARBA00043777"/>
    </source>
</evidence>
<dbReference type="CDD" id="cd00610">
    <property type="entry name" value="OAT_like"/>
    <property type="match status" value="1"/>
</dbReference>
<name>A0ABM1N0K7_NICVS</name>
<comment type="catalytic activity">
    <reaction evidence="27">
        <text>2-oxopentanoate + N(omega),N(omega)-dimethyl-L-arginine = 5-(3,3-dimethylguanidino)-2-oxopentanoate + L-2-aminopentanoate</text>
        <dbReference type="Rhea" id="RHEA:77359"/>
        <dbReference type="ChEBI" id="CHEBI:28644"/>
        <dbReference type="ChEBI" id="CHEBI:58326"/>
        <dbReference type="ChEBI" id="CHEBI:58441"/>
        <dbReference type="ChEBI" id="CHEBI:197301"/>
    </reaction>
</comment>
<sequence>MIKVIVSAIATNEYSVCTMNCFKKCNTIIVRRYSSSLQLPPCEFVPKKYNGPSYENLKNIRKDNLNPALLTFYSKPLALHQGYKQWLFDIEGKRYLDLFGGICTVSVGHCHPRITKAVNEQMSTLGHVSNIYYHPKIHEYAKRLTEKMPGELKVAYFVNSGSEANDLAILMSRVYTGNHEIVSFRNCYHGMTYQTMALTSQGSYKYKLPTLPGFHHVMNPDIFRGLWGGSKCRDSPVQVSRNCDCGEVCNAKEKYLDQFRELFKYTLPKKSVAAFFAESIQGVGGALQFPKGYIKEAYDIVKESGGLFVSDEVQTGFGRTGDHFWGFEGHEIIPDIVTMAKGIGNGYPLAAVVTTPAIAEALSRANHFNTFGGNPVASAVGITVLDIIEEEELQQNCKNVGNYLLKELEKMRDEFEVIGDVRGKGLMIGIELVEDGKRPLSSEKFLKIWEYCKDAGLLIGKGGADGNVIRLKPPMCITKEDARFGLEVMRLAFKSLN</sequence>
<comment type="catalytic activity">
    <reaction evidence="34">
        <text>N(omega),N(omega)-dimethyl-L-arginine + 2-oxobutanoate = 5-(3,3-dimethylguanidino)-2-oxopentanoate + (2S)-2-aminobutanoate</text>
        <dbReference type="Rhea" id="RHEA:77351"/>
        <dbReference type="ChEBI" id="CHEBI:16763"/>
        <dbReference type="ChEBI" id="CHEBI:58326"/>
        <dbReference type="ChEBI" id="CHEBI:74359"/>
        <dbReference type="ChEBI" id="CHEBI:197301"/>
    </reaction>
</comment>
<evidence type="ECO:0000256" key="33">
    <source>
        <dbReference type="ARBA" id="ARBA00048500"/>
    </source>
</evidence>
<comment type="catalytic activity">
    <reaction evidence="31">
        <text>N(omega),N(omega)-dimethyl-L-arginine + glyoxylate = 5-(3,3-dimethylguanidino)-2-oxopentanoate + glycine</text>
        <dbReference type="Rhea" id="RHEA:77311"/>
        <dbReference type="ChEBI" id="CHEBI:36655"/>
        <dbReference type="ChEBI" id="CHEBI:57305"/>
        <dbReference type="ChEBI" id="CHEBI:58326"/>
        <dbReference type="ChEBI" id="CHEBI:197301"/>
    </reaction>
</comment>
<evidence type="ECO:0000256" key="7">
    <source>
        <dbReference type="ARBA" id="ARBA00022679"/>
    </source>
</evidence>
<comment type="catalytic activity">
    <reaction evidence="22">
        <text>2-oxobutanoate + L-alanine = (2S)-2-aminobutanoate + pyruvate</text>
        <dbReference type="Rhea" id="RHEA:77355"/>
        <dbReference type="ChEBI" id="CHEBI:15361"/>
        <dbReference type="ChEBI" id="CHEBI:16763"/>
        <dbReference type="ChEBI" id="CHEBI:57972"/>
        <dbReference type="ChEBI" id="CHEBI:74359"/>
        <dbReference type="EC" id="2.6.1.44"/>
    </reaction>
</comment>
<evidence type="ECO:0000256" key="31">
    <source>
        <dbReference type="ARBA" id="ARBA00047892"/>
    </source>
</evidence>
<evidence type="ECO:0000256" key="10">
    <source>
        <dbReference type="ARBA" id="ARBA00023128"/>
    </source>
</evidence>
<evidence type="ECO:0000256" key="37">
    <source>
        <dbReference type="ARBA" id="ARBA00049480"/>
    </source>
</evidence>
<evidence type="ECO:0000256" key="27">
    <source>
        <dbReference type="ARBA" id="ARBA00043826"/>
    </source>
</evidence>
<comment type="catalytic activity">
    <reaction evidence="19">
        <text>(2S)-2-aminobutanoate + glyoxylate = 2-oxobutanoate + glycine</text>
        <dbReference type="Rhea" id="RHEA:77339"/>
        <dbReference type="ChEBI" id="CHEBI:16763"/>
        <dbReference type="ChEBI" id="CHEBI:36655"/>
        <dbReference type="ChEBI" id="CHEBI:57305"/>
        <dbReference type="ChEBI" id="CHEBI:74359"/>
    </reaction>
</comment>
<evidence type="ECO:0000256" key="1">
    <source>
        <dbReference type="ARBA" id="ARBA00001933"/>
    </source>
</evidence>
<evidence type="ECO:0000256" key="22">
    <source>
        <dbReference type="ARBA" id="ARBA00043751"/>
    </source>
</evidence>
<evidence type="ECO:0000256" key="29">
    <source>
        <dbReference type="ARBA" id="ARBA00044257"/>
    </source>
</evidence>
<evidence type="ECO:0000256" key="3">
    <source>
        <dbReference type="ARBA" id="ARBA00008954"/>
    </source>
</evidence>
<comment type="catalytic activity">
    <reaction evidence="25">
        <text>N(omega),N('omega)-dimethyl-L-arginine + pyruvate = 5-(3,3'-dimethylguanidino)-2-oxopentanoate + L-alanine</text>
        <dbReference type="Rhea" id="RHEA:77307"/>
        <dbReference type="ChEBI" id="CHEBI:15361"/>
        <dbReference type="ChEBI" id="CHEBI:57972"/>
        <dbReference type="ChEBI" id="CHEBI:197308"/>
        <dbReference type="ChEBI" id="CHEBI:197310"/>
    </reaction>
</comment>
<accession>A0ABM1N0K7</accession>
<comment type="catalytic activity">
    <reaction evidence="32">
        <text>L-ornithine + glyoxylate = 5-amino-2-oxopentanoate + glycine</text>
        <dbReference type="Rhea" id="RHEA:77331"/>
        <dbReference type="ChEBI" id="CHEBI:36655"/>
        <dbReference type="ChEBI" id="CHEBI:46911"/>
        <dbReference type="ChEBI" id="CHEBI:57305"/>
        <dbReference type="ChEBI" id="CHEBI:58802"/>
    </reaction>
</comment>
<comment type="catalytic activity">
    <reaction evidence="37">
        <text>N(omega),N('omega)-dimethyl-L-arginine + glyoxylate = 5-(3,3'-dimethylguanidino)-2-oxopentanoate + glycine</text>
        <dbReference type="Rhea" id="RHEA:77315"/>
        <dbReference type="ChEBI" id="CHEBI:36655"/>
        <dbReference type="ChEBI" id="CHEBI:57305"/>
        <dbReference type="ChEBI" id="CHEBI:197308"/>
        <dbReference type="ChEBI" id="CHEBI:197310"/>
    </reaction>
</comment>
<evidence type="ECO:0000313" key="41">
    <source>
        <dbReference type="RefSeq" id="XP_017780357.1"/>
    </source>
</evidence>
<comment type="subunit">
    <text evidence="4">Homotetramer.</text>
</comment>
<dbReference type="Gene3D" id="3.90.1150.10">
    <property type="entry name" value="Aspartate Aminotransferase, domain 1"/>
    <property type="match status" value="1"/>
</dbReference>
<keyword evidence="6 41" id="KW-0032">Aminotransferase</keyword>
<evidence type="ECO:0000256" key="32">
    <source>
        <dbReference type="ARBA" id="ARBA00048264"/>
    </source>
</evidence>
<evidence type="ECO:0000256" key="21">
    <source>
        <dbReference type="ARBA" id="ARBA00043749"/>
    </source>
</evidence>
<evidence type="ECO:0000256" key="28">
    <source>
        <dbReference type="ARBA" id="ARBA00044055"/>
    </source>
</evidence>
<dbReference type="InterPro" id="IPR015421">
    <property type="entry name" value="PyrdxlP-dep_Trfase_major"/>
</dbReference>
<keyword evidence="7" id="KW-0808">Transferase</keyword>
<evidence type="ECO:0000256" key="16">
    <source>
        <dbReference type="ARBA" id="ARBA00042611"/>
    </source>
</evidence>
<evidence type="ECO:0000256" key="39">
    <source>
        <dbReference type="RuleBase" id="RU003560"/>
    </source>
</evidence>
<dbReference type="EC" id="2.6.1.40" evidence="12"/>
<evidence type="ECO:0000256" key="9">
    <source>
        <dbReference type="ARBA" id="ARBA00022946"/>
    </source>
</evidence>
<comment type="subcellular location">
    <subcellularLocation>
        <location evidence="2">Mitochondrion</location>
    </subcellularLocation>
</comment>
<dbReference type="Gene3D" id="3.40.640.10">
    <property type="entry name" value="Type I PLP-dependent aspartate aminotransferase-like (Major domain)"/>
    <property type="match status" value="1"/>
</dbReference>
<evidence type="ECO:0000256" key="30">
    <source>
        <dbReference type="ARBA" id="ARBA00044258"/>
    </source>
</evidence>
<evidence type="ECO:0000256" key="13">
    <source>
        <dbReference type="ARBA" id="ARBA00039862"/>
    </source>
</evidence>
<comment type="catalytic activity">
    <reaction evidence="24">
        <text>L-ornithine + pyruvate = 5-amino-2-oxopentanoate + L-alanine</text>
        <dbReference type="Rhea" id="RHEA:77327"/>
        <dbReference type="ChEBI" id="CHEBI:15361"/>
        <dbReference type="ChEBI" id="CHEBI:46911"/>
        <dbReference type="ChEBI" id="CHEBI:57972"/>
        <dbReference type="ChEBI" id="CHEBI:58802"/>
    </reaction>
</comment>
<comment type="catalytic activity">
    <reaction evidence="26">
        <text>3-oxopropanoate + L-alanine = beta-alanine + pyruvate</text>
        <dbReference type="Rhea" id="RHEA:14077"/>
        <dbReference type="ChEBI" id="CHEBI:15361"/>
        <dbReference type="ChEBI" id="CHEBI:33190"/>
        <dbReference type="ChEBI" id="CHEBI:57966"/>
        <dbReference type="ChEBI" id="CHEBI:57972"/>
        <dbReference type="EC" id="2.6.1.18"/>
    </reaction>
    <physiologicalReaction direction="right-to-left" evidence="26">
        <dbReference type="Rhea" id="RHEA:14079"/>
    </physiologicalReaction>
</comment>
<comment type="catalytic activity">
    <reaction evidence="18">
        <text>N(omega),N(omega)-dimethyl-L-arginine + pyruvate = 5-(3,3-dimethylguanidino)-2-oxopentanoate + L-alanine</text>
        <dbReference type="Rhea" id="RHEA:77303"/>
        <dbReference type="ChEBI" id="CHEBI:15361"/>
        <dbReference type="ChEBI" id="CHEBI:57972"/>
        <dbReference type="ChEBI" id="CHEBI:58326"/>
        <dbReference type="ChEBI" id="CHEBI:197301"/>
    </reaction>
</comment>
<evidence type="ECO:0000256" key="2">
    <source>
        <dbReference type="ARBA" id="ARBA00004173"/>
    </source>
</evidence>
<keyword evidence="8 39" id="KW-0663">Pyridoxal phosphate</keyword>